<comment type="caution">
    <text evidence="2">The sequence shown here is derived from an EMBL/GenBank/DDBJ whole genome shotgun (WGS) entry which is preliminary data.</text>
</comment>
<feature type="transmembrane region" description="Helical" evidence="1">
    <location>
        <begin position="76"/>
        <end position="98"/>
    </location>
</feature>
<proteinExistence type="predicted"/>
<dbReference type="EMBL" id="PIPV01000012">
    <property type="protein sequence ID" value="RUO51239.1"/>
    <property type="molecule type" value="Genomic_DNA"/>
</dbReference>
<name>A0A432XR81_9GAMM</name>
<evidence type="ECO:0000313" key="2">
    <source>
        <dbReference type="EMBL" id="RUO51239.1"/>
    </source>
</evidence>
<protein>
    <submittedName>
        <fullName evidence="2">Uncharacterized protein</fullName>
    </submittedName>
</protein>
<keyword evidence="1" id="KW-0812">Transmembrane</keyword>
<dbReference type="AlphaFoldDB" id="A0A432XR81"/>
<keyword evidence="1" id="KW-1133">Transmembrane helix</keyword>
<sequence length="106" mass="11986">MKTWLTQNIEHSLKGRKFHSREPNPYFARLFYIIPNLCFIMTTLRATSCLCATLVVSAVIAVGILTLETMHILNDVYYLLLEEVCLRLMVGGAITALISRLLRAVS</sequence>
<evidence type="ECO:0000313" key="3">
    <source>
        <dbReference type="Proteomes" id="UP000287330"/>
    </source>
</evidence>
<keyword evidence="1" id="KW-0472">Membrane</keyword>
<organism evidence="2 3">
    <name type="scientific">Idiomarina fontislapidosi</name>
    <dbReference type="NCBI Taxonomy" id="263723"/>
    <lineage>
        <taxon>Bacteria</taxon>
        <taxon>Pseudomonadati</taxon>
        <taxon>Pseudomonadota</taxon>
        <taxon>Gammaproteobacteria</taxon>
        <taxon>Alteromonadales</taxon>
        <taxon>Idiomarinaceae</taxon>
        <taxon>Idiomarina</taxon>
    </lineage>
</organism>
<gene>
    <name evidence="2" type="ORF">CWE25_11830</name>
</gene>
<accession>A0A432XR81</accession>
<reference evidence="3" key="1">
    <citation type="journal article" date="2018" name="Front. Microbiol.">
        <title>Genome-Based Analysis Reveals the Taxonomy and Diversity of the Family Idiomarinaceae.</title>
        <authorList>
            <person name="Liu Y."/>
            <person name="Lai Q."/>
            <person name="Shao Z."/>
        </authorList>
    </citation>
    <scope>NUCLEOTIDE SEQUENCE [LARGE SCALE GENOMIC DNA]</scope>
    <source>
        <strain evidence="3">F23</strain>
    </source>
</reference>
<feature type="transmembrane region" description="Helical" evidence="1">
    <location>
        <begin position="51"/>
        <end position="70"/>
    </location>
</feature>
<evidence type="ECO:0000256" key="1">
    <source>
        <dbReference type="SAM" id="Phobius"/>
    </source>
</evidence>
<dbReference type="Proteomes" id="UP000287330">
    <property type="component" value="Unassembled WGS sequence"/>
</dbReference>
<keyword evidence="3" id="KW-1185">Reference proteome</keyword>